<dbReference type="EMBL" id="WUAV01000006">
    <property type="protein sequence ID" value="KAF1749618.1"/>
    <property type="molecule type" value="Genomic_DNA"/>
</dbReference>
<sequence>MASSKDCRRGPRYMFARNFRKYKVENLSTYHTQCKRGKSCQYQDHRILSKGYAIQGLLRKTVRVFIITRGAIGMIAHKRFCGNIYLKRIHSSMEHIKPSKCKSHFWNHVKHTDTKRKAAKTTRQPVPALKRLSVAPDAPEAYPQGPGAPGAYSQVLGGPGAYPQGLGVHLLLLLSMPGMPGGNSEGPPQQRQQRLDSNMMPIAVQVINDDLTRAGVFPCFHILFCPRSQEIKIDCSEVRPSLKVKYDKLQGYQARNAFHVGSPLPQGKVGHLSTCYTQYKRGDLVDIKSNEAVQKDEPGSLRNQTVIVELPSKIHPPPKNLCGASPGFATTHDFIAAMKP</sequence>
<dbReference type="GO" id="GO:0005840">
    <property type="term" value="C:ribosome"/>
    <property type="evidence" value="ECO:0007669"/>
    <property type="project" value="UniProtKB-KW"/>
</dbReference>
<dbReference type="PANTHER" id="PTHR20981">
    <property type="entry name" value="60S RIBOSOMAL PROTEIN L21"/>
    <property type="match status" value="1"/>
</dbReference>
<evidence type="ECO:0000256" key="3">
    <source>
        <dbReference type="ARBA" id="ARBA00023274"/>
    </source>
</evidence>
<dbReference type="KEGG" id="crq:GCK72_026086"/>
<dbReference type="AlphaFoldDB" id="A0A6A5G3P9"/>
<dbReference type="GO" id="GO:1990904">
    <property type="term" value="C:ribonucleoprotein complex"/>
    <property type="evidence" value="ECO:0007669"/>
    <property type="project" value="UniProtKB-KW"/>
</dbReference>
<comment type="caution">
    <text evidence="5">The sequence shown here is derived from an EMBL/GenBank/DDBJ whole genome shotgun (WGS) entry which is preliminary data.</text>
</comment>
<dbReference type="SUPFAM" id="SSF50104">
    <property type="entry name" value="Translation proteins SH3-like domain"/>
    <property type="match status" value="1"/>
</dbReference>
<evidence type="ECO:0000313" key="6">
    <source>
        <dbReference type="Proteomes" id="UP000483820"/>
    </source>
</evidence>
<accession>A0A6A5G3P9</accession>
<evidence type="ECO:0000256" key="4">
    <source>
        <dbReference type="ARBA" id="ARBA00035327"/>
    </source>
</evidence>
<dbReference type="GeneID" id="78778018"/>
<reference evidence="5 6" key="1">
    <citation type="submission" date="2019-12" db="EMBL/GenBank/DDBJ databases">
        <title>Chromosome-level assembly of the Caenorhabditis remanei genome.</title>
        <authorList>
            <person name="Teterina A.A."/>
            <person name="Willis J.H."/>
            <person name="Phillips P.C."/>
        </authorList>
    </citation>
    <scope>NUCLEOTIDE SEQUENCE [LARGE SCALE GENOMIC DNA]</scope>
    <source>
        <strain evidence="5 6">PX506</strain>
        <tissue evidence="5">Whole organism</tissue>
    </source>
</reference>
<dbReference type="Proteomes" id="UP000483820">
    <property type="component" value="Chromosome X"/>
</dbReference>
<dbReference type="CTD" id="78778018"/>
<keyword evidence="2" id="KW-0689">Ribosomal protein</keyword>
<dbReference type="Gene3D" id="6.10.250.3260">
    <property type="match status" value="1"/>
</dbReference>
<dbReference type="GO" id="GO:0003735">
    <property type="term" value="F:structural constituent of ribosome"/>
    <property type="evidence" value="ECO:0007669"/>
    <property type="project" value="InterPro"/>
</dbReference>
<organism evidence="5 6">
    <name type="scientific">Caenorhabditis remanei</name>
    <name type="common">Caenorhabditis vulgaris</name>
    <dbReference type="NCBI Taxonomy" id="31234"/>
    <lineage>
        <taxon>Eukaryota</taxon>
        <taxon>Metazoa</taxon>
        <taxon>Ecdysozoa</taxon>
        <taxon>Nematoda</taxon>
        <taxon>Chromadorea</taxon>
        <taxon>Rhabditida</taxon>
        <taxon>Rhabditina</taxon>
        <taxon>Rhabditomorpha</taxon>
        <taxon>Rhabditoidea</taxon>
        <taxon>Rhabditidae</taxon>
        <taxon>Peloderinae</taxon>
        <taxon>Caenorhabditis</taxon>
    </lineage>
</organism>
<dbReference type="GO" id="GO:0006412">
    <property type="term" value="P:translation"/>
    <property type="evidence" value="ECO:0007669"/>
    <property type="project" value="InterPro"/>
</dbReference>
<name>A0A6A5G3P9_CAERE</name>
<dbReference type="RefSeq" id="XP_053580212.1">
    <property type="nucleotide sequence ID" value="XM_053736646.1"/>
</dbReference>
<keyword evidence="3" id="KW-0687">Ribonucleoprotein</keyword>
<dbReference type="InterPro" id="IPR008991">
    <property type="entry name" value="Translation_prot_SH3-like_sf"/>
</dbReference>
<gene>
    <name evidence="5" type="ORF">GCK72_026086</name>
</gene>
<dbReference type="InterPro" id="IPR036948">
    <property type="entry name" value="Ribosomal_eL21_sf"/>
</dbReference>
<evidence type="ECO:0000256" key="1">
    <source>
        <dbReference type="ARBA" id="ARBA00008427"/>
    </source>
</evidence>
<dbReference type="Pfam" id="PF01157">
    <property type="entry name" value="Ribosomal_L21e"/>
    <property type="match status" value="1"/>
</dbReference>
<dbReference type="InterPro" id="IPR001147">
    <property type="entry name" value="Ribosomal_eL21"/>
</dbReference>
<evidence type="ECO:0000313" key="5">
    <source>
        <dbReference type="EMBL" id="KAF1749618.1"/>
    </source>
</evidence>
<dbReference type="Gene3D" id="2.30.30.70">
    <property type="entry name" value="Ribosomal protein L21"/>
    <property type="match status" value="1"/>
</dbReference>
<protein>
    <recommendedName>
        <fullName evidence="4">60S ribosomal protein L21</fullName>
    </recommendedName>
</protein>
<comment type="similarity">
    <text evidence="1">Belongs to the eukaryotic ribosomal protein eL21 family.</text>
</comment>
<evidence type="ECO:0000256" key="2">
    <source>
        <dbReference type="ARBA" id="ARBA00022980"/>
    </source>
</evidence>
<proteinExistence type="inferred from homology"/>